<evidence type="ECO:0000256" key="1">
    <source>
        <dbReference type="SAM" id="MobiDB-lite"/>
    </source>
</evidence>
<feature type="region of interest" description="Disordered" evidence="1">
    <location>
        <begin position="211"/>
        <end position="238"/>
    </location>
</feature>
<reference evidence="2" key="1">
    <citation type="submission" date="2020-11" db="EMBL/GenBank/DDBJ databases">
        <authorList>
            <person name="Tran Van P."/>
        </authorList>
    </citation>
    <scope>NUCLEOTIDE SEQUENCE</scope>
</reference>
<name>A0A7R9EPH5_9NEOP</name>
<proteinExistence type="predicted"/>
<gene>
    <name evidence="2" type="ORF">TBIB3V08_LOCUS537</name>
</gene>
<feature type="compositionally biased region" description="Basic and acidic residues" evidence="1">
    <location>
        <begin position="211"/>
        <end position="220"/>
    </location>
</feature>
<feature type="compositionally biased region" description="Basic and acidic residues" evidence="1">
    <location>
        <begin position="1"/>
        <end position="17"/>
    </location>
</feature>
<protein>
    <submittedName>
        <fullName evidence="2">Uncharacterized protein</fullName>
    </submittedName>
</protein>
<organism evidence="2">
    <name type="scientific">Timema bartmani</name>
    <dbReference type="NCBI Taxonomy" id="61472"/>
    <lineage>
        <taxon>Eukaryota</taxon>
        <taxon>Metazoa</taxon>
        <taxon>Ecdysozoa</taxon>
        <taxon>Arthropoda</taxon>
        <taxon>Hexapoda</taxon>
        <taxon>Insecta</taxon>
        <taxon>Pterygota</taxon>
        <taxon>Neoptera</taxon>
        <taxon>Polyneoptera</taxon>
        <taxon>Phasmatodea</taxon>
        <taxon>Timematodea</taxon>
        <taxon>Timematoidea</taxon>
        <taxon>Timematidae</taxon>
        <taxon>Timema</taxon>
    </lineage>
</organism>
<accession>A0A7R9EPH5</accession>
<sequence>MDQEHGSKDLQKWRFNEEPTLENSFAYPPGITGKSTTQDNTTQLPTNFKTEVDPLSDGPCIPGNDLEREPQTFVCPMCCEKQFSLVDLQQHISSYIWGKLKCPVCDEICVGLEILAVHLDEHHIYQEMLVPEISLWTNEDKVSDSAEESVNVSCGDVTGQVIQDQTDVLTDVDEESITVDKSMNCDEKTTNVERQDLEICSQLKNDIDDKSVKKRSDLENTHQQTTSQLQSTDSVSSDIETNDDYLSVIAGSSCAPDAHMSGVEQNSATSSENVSTSSTCEIENRDEALRVELLTFVCCRLHSHCRDGKNCSFSGAGAICYCSITGPRCDKNTKYPLPFYCTTAPKYLQSIKEQGCSGSVAALPVTDEEQGYFGPVPALPVIERDKEQVYSGPVQPVFDPWSSDNKEQLLSSVRNRL</sequence>
<dbReference type="AlphaFoldDB" id="A0A7R9EPH5"/>
<feature type="region of interest" description="Disordered" evidence="1">
    <location>
        <begin position="1"/>
        <end position="40"/>
    </location>
</feature>
<evidence type="ECO:0000313" key="2">
    <source>
        <dbReference type="EMBL" id="CAD7437937.1"/>
    </source>
</evidence>
<feature type="compositionally biased region" description="Low complexity" evidence="1">
    <location>
        <begin position="221"/>
        <end position="237"/>
    </location>
</feature>
<dbReference type="EMBL" id="OD564345">
    <property type="protein sequence ID" value="CAD7437937.1"/>
    <property type="molecule type" value="Genomic_DNA"/>
</dbReference>